<accession>A0A7E4VG31</accession>
<dbReference type="WBParaSite" id="Pan_g207.t1">
    <property type="protein sequence ID" value="Pan_g207.t1"/>
    <property type="gene ID" value="Pan_g207"/>
</dbReference>
<keyword evidence="2" id="KW-1185">Reference proteome</keyword>
<organism evidence="2 3">
    <name type="scientific">Panagrellus redivivus</name>
    <name type="common">Microworm</name>
    <dbReference type="NCBI Taxonomy" id="6233"/>
    <lineage>
        <taxon>Eukaryota</taxon>
        <taxon>Metazoa</taxon>
        <taxon>Ecdysozoa</taxon>
        <taxon>Nematoda</taxon>
        <taxon>Chromadorea</taxon>
        <taxon>Rhabditida</taxon>
        <taxon>Tylenchina</taxon>
        <taxon>Panagrolaimomorpha</taxon>
        <taxon>Panagrolaimoidea</taxon>
        <taxon>Panagrolaimidae</taxon>
        <taxon>Panagrellus</taxon>
    </lineage>
</organism>
<evidence type="ECO:0000313" key="2">
    <source>
        <dbReference type="Proteomes" id="UP000492821"/>
    </source>
</evidence>
<reference evidence="2" key="1">
    <citation type="journal article" date="2013" name="Genetics">
        <title>The draft genome and transcriptome of Panagrellus redivivus are shaped by the harsh demands of a free-living lifestyle.</title>
        <authorList>
            <person name="Srinivasan J."/>
            <person name="Dillman A.R."/>
            <person name="Macchietto M.G."/>
            <person name="Heikkinen L."/>
            <person name="Lakso M."/>
            <person name="Fracchia K.M."/>
            <person name="Antoshechkin I."/>
            <person name="Mortazavi A."/>
            <person name="Wong G."/>
            <person name="Sternberg P.W."/>
        </authorList>
    </citation>
    <scope>NUCLEOTIDE SEQUENCE [LARGE SCALE GENOMIC DNA]</scope>
    <source>
        <strain evidence="2">MT8872</strain>
    </source>
</reference>
<dbReference type="AlphaFoldDB" id="A0A7E4VG31"/>
<evidence type="ECO:0000256" key="1">
    <source>
        <dbReference type="SAM" id="MobiDB-lite"/>
    </source>
</evidence>
<dbReference type="Proteomes" id="UP000492821">
    <property type="component" value="Unassembled WGS sequence"/>
</dbReference>
<evidence type="ECO:0000313" key="3">
    <source>
        <dbReference type="WBParaSite" id="Pan_g207.t1"/>
    </source>
</evidence>
<reference evidence="3" key="2">
    <citation type="submission" date="2020-10" db="UniProtKB">
        <authorList>
            <consortium name="WormBaseParasite"/>
        </authorList>
    </citation>
    <scope>IDENTIFICATION</scope>
</reference>
<feature type="region of interest" description="Disordered" evidence="1">
    <location>
        <begin position="1"/>
        <end position="24"/>
    </location>
</feature>
<proteinExistence type="predicted"/>
<name>A0A7E4VG31_PANRE</name>
<feature type="compositionally biased region" description="Basic and acidic residues" evidence="1">
    <location>
        <begin position="1"/>
        <end position="19"/>
    </location>
</feature>
<protein>
    <submittedName>
        <fullName evidence="3">Uncharacterized protein</fullName>
    </submittedName>
</protein>
<sequence length="209" mass="24139">MSILSKDGDNRGRTTDRIGAKGGFGPSFYQPGPSIINPPGPAHCTAQAARAARGPLKICIKGIDYAPNITKCYCSYQLFDNCQLITLKYLPDDWCYQHFFTYLKVNGLLAQLNFLRLDFQNDIVTAKFITKMYKEAAKRWSNVSFKLACIVDYNERYLWFYFRERMWTKEDRSLMLRPDATVFSNALPLRKTFSAFDTLTVETDMIYIH</sequence>